<feature type="transmembrane region" description="Helical" evidence="8">
    <location>
        <begin position="21"/>
        <end position="46"/>
    </location>
</feature>
<feature type="transmembrane region" description="Helical" evidence="8">
    <location>
        <begin position="81"/>
        <end position="98"/>
    </location>
</feature>
<keyword evidence="3" id="KW-0813">Transport</keyword>
<dbReference type="Pfam" id="PF01032">
    <property type="entry name" value="FecCD"/>
    <property type="match status" value="1"/>
</dbReference>
<evidence type="ECO:0000256" key="3">
    <source>
        <dbReference type="ARBA" id="ARBA00022448"/>
    </source>
</evidence>
<keyword evidence="10" id="KW-1185">Reference proteome</keyword>
<keyword evidence="6 8" id="KW-1133">Transmembrane helix</keyword>
<feature type="transmembrane region" description="Helical" evidence="8">
    <location>
        <begin position="325"/>
        <end position="345"/>
    </location>
</feature>
<dbReference type="GO" id="GO:0033214">
    <property type="term" value="P:siderophore-iron import into cell"/>
    <property type="evidence" value="ECO:0007669"/>
    <property type="project" value="TreeGrafter"/>
</dbReference>
<evidence type="ECO:0000313" key="9">
    <source>
        <dbReference type="EMBL" id="MCE7029226.1"/>
    </source>
</evidence>
<accession>A0A9X1P4Q3</accession>
<gene>
    <name evidence="9" type="ORF">LZD57_14610</name>
</gene>
<dbReference type="EMBL" id="JAJUWU010000015">
    <property type="protein sequence ID" value="MCE7029226.1"/>
    <property type="molecule type" value="Genomic_DNA"/>
</dbReference>
<dbReference type="Gene3D" id="1.10.3470.10">
    <property type="entry name" value="ABC transporter involved in vitamin B12 uptake, BtuC"/>
    <property type="match status" value="1"/>
</dbReference>
<evidence type="ECO:0000256" key="5">
    <source>
        <dbReference type="ARBA" id="ARBA00022692"/>
    </source>
</evidence>
<evidence type="ECO:0000256" key="6">
    <source>
        <dbReference type="ARBA" id="ARBA00022989"/>
    </source>
</evidence>
<evidence type="ECO:0000256" key="7">
    <source>
        <dbReference type="ARBA" id="ARBA00023136"/>
    </source>
</evidence>
<dbReference type="InterPro" id="IPR000522">
    <property type="entry name" value="ABC_transptr_permease_BtuC"/>
</dbReference>
<proteinExistence type="inferred from homology"/>
<dbReference type="InterPro" id="IPR037294">
    <property type="entry name" value="ABC_BtuC-like"/>
</dbReference>
<dbReference type="AlphaFoldDB" id="A0A9X1P4Q3"/>
<keyword evidence="4" id="KW-1003">Cell membrane</keyword>
<dbReference type="PANTHER" id="PTHR30472">
    <property type="entry name" value="FERRIC ENTEROBACTIN TRANSPORT SYSTEM PERMEASE PROTEIN"/>
    <property type="match status" value="1"/>
</dbReference>
<sequence>MERGRASDGKPVLRFQGGLQIRLGNLVTATLLALAAIGLAGLAASIGTQATDAGDLVRAVLGGSLDAADAYALWTVRLPRVVIGFLAGWAVGLSGAVLQSLARNPLADPGLFGINQGSMVTIMLLLVFWPAAPREIVPLAALFGGLGVGLLLIRLVGAARSSGLAILLMGIAVETILSAVTSILVLYTPSETSYAVSDWLAGSLFQASWAAAANYAPWFAIGLVGTAILGRSLTSYELGDDMARAIGEPVARTRPLLLVFAVLMSATAVSAVGPLSFLGVLAPHLAAFASPATGRARLILAGLTGGCLVIASDCLIRGLPATVSLPIGLALTLIGVPLFMVTLRLRSLRRLRAP</sequence>
<evidence type="ECO:0000256" key="2">
    <source>
        <dbReference type="ARBA" id="ARBA00007935"/>
    </source>
</evidence>
<dbReference type="PANTHER" id="PTHR30472:SF24">
    <property type="entry name" value="FERRIC ENTEROBACTIN TRANSPORT SYSTEM PERMEASE PROTEIN FEPG"/>
    <property type="match status" value="1"/>
</dbReference>
<name>A0A9X1P4Q3_9HYPH</name>
<dbReference type="SUPFAM" id="SSF81345">
    <property type="entry name" value="ABC transporter involved in vitamin B12 uptake, BtuC"/>
    <property type="match status" value="1"/>
</dbReference>
<dbReference type="RefSeq" id="WP_233720224.1">
    <property type="nucleotide sequence ID" value="NZ_JAJUWU010000015.1"/>
</dbReference>
<dbReference type="Proteomes" id="UP001139035">
    <property type="component" value="Unassembled WGS sequence"/>
</dbReference>
<keyword evidence="7 8" id="KW-0472">Membrane</keyword>
<feature type="transmembrane region" description="Helical" evidence="8">
    <location>
        <begin position="110"/>
        <end position="130"/>
    </location>
</feature>
<comment type="subcellular location">
    <subcellularLocation>
        <location evidence="1">Cell membrane</location>
        <topology evidence="1">Multi-pass membrane protein</topology>
    </subcellularLocation>
</comment>
<comment type="caution">
    <text evidence="9">The sequence shown here is derived from an EMBL/GenBank/DDBJ whole genome shotgun (WGS) entry which is preliminary data.</text>
</comment>
<dbReference type="CDD" id="cd06550">
    <property type="entry name" value="TM_ABC_iron-siderophores_like"/>
    <property type="match status" value="1"/>
</dbReference>
<dbReference type="GO" id="GO:0022857">
    <property type="term" value="F:transmembrane transporter activity"/>
    <property type="evidence" value="ECO:0007669"/>
    <property type="project" value="InterPro"/>
</dbReference>
<protein>
    <submittedName>
        <fullName evidence="9">Iron ABC transporter permease</fullName>
    </submittedName>
</protein>
<feature type="transmembrane region" description="Helical" evidence="8">
    <location>
        <begin position="136"/>
        <end position="157"/>
    </location>
</feature>
<comment type="similarity">
    <text evidence="2">Belongs to the binding-protein-dependent transport system permease family. FecCD subfamily.</text>
</comment>
<organism evidence="9 10">
    <name type="scientific">Jiella avicenniae</name>
    <dbReference type="NCBI Taxonomy" id="2907202"/>
    <lineage>
        <taxon>Bacteria</taxon>
        <taxon>Pseudomonadati</taxon>
        <taxon>Pseudomonadota</taxon>
        <taxon>Alphaproteobacteria</taxon>
        <taxon>Hyphomicrobiales</taxon>
        <taxon>Aurantimonadaceae</taxon>
        <taxon>Jiella</taxon>
    </lineage>
</organism>
<feature type="transmembrane region" description="Helical" evidence="8">
    <location>
        <begin position="256"/>
        <end position="286"/>
    </location>
</feature>
<feature type="transmembrane region" description="Helical" evidence="8">
    <location>
        <begin position="164"/>
        <end position="187"/>
    </location>
</feature>
<dbReference type="GO" id="GO:0005886">
    <property type="term" value="C:plasma membrane"/>
    <property type="evidence" value="ECO:0007669"/>
    <property type="project" value="UniProtKB-SubCell"/>
</dbReference>
<evidence type="ECO:0000313" key="10">
    <source>
        <dbReference type="Proteomes" id="UP001139035"/>
    </source>
</evidence>
<reference evidence="9" key="1">
    <citation type="submission" date="2022-01" db="EMBL/GenBank/DDBJ databases">
        <title>Jiella avicenniae sp. nov., a novel endophytic bacterium isolated from bark of Avicennia marina.</title>
        <authorList>
            <person name="Tuo L."/>
        </authorList>
    </citation>
    <scope>NUCLEOTIDE SEQUENCE</scope>
    <source>
        <strain evidence="9">CBK1P-4</strain>
    </source>
</reference>
<evidence type="ECO:0000256" key="4">
    <source>
        <dbReference type="ARBA" id="ARBA00022475"/>
    </source>
</evidence>
<evidence type="ECO:0000256" key="8">
    <source>
        <dbReference type="SAM" id="Phobius"/>
    </source>
</evidence>
<keyword evidence="5 8" id="KW-0812">Transmembrane</keyword>
<feature type="transmembrane region" description="Helical" evidence="8">
    <location>
        <begin position="218"/>
        <end position="236"/>
    </location>
</feature>
<evidence type="ECO:0000256" key="1">
    <source>
        <dbReference type="ARBA" id="ARBA00004651"/>
    </source>
</evidence>